<proteinExistence type="predicted"/>
<name>A0ACB0JHV6_TRIPR</name>
<dbReference type="EMBL" id="CASHSV030000034">
    <property type="protein sequence ID" value="CAJ2643223.1"/>
    <property type="molecule type" value="Genomic_DNA"/>
</dbReference>
<protein>
    <submittedName>
        <fullName evidence="1">Uncharacterized protein</fullName>
    </submittedName>
</protein>
<gene>
    <name evidence="1" type="ORF">MILVUS5_LOCUS12513</name>
</gene>
<comment type="caution">
    <text evidence="1">The sequence shown here is derived from an EMBL/GenBank/DDBJ whole genome shotgun (WGS) entry which is preliminary data.</text>
</comment>
<dbReference type="Proteomes" id="UP001177021">
    <property type="component" value="Unassembled WGS sequence"/>
</dbReference>
<accession>A0ACB0JHV6</accession>
<reference evidence="1" key="1">
    <citation type="submission" date="2023-10" db="EMBL/GenBank/DDBJ databases">
        <authorList>
            <person name="Rodriguez Cubillos JULIANA M."/>
            <person name="De Vega J."/>
        </authorList>
    </citation>
    <scope>NUCLEOTIDE SEQUENCE</scope>
</reference>
<evidence type="ECO:0000313" key="2">
    <source>
        <dbReference type="Proteomes" id="UP001177021"/>
    </source>
</evidence>
<evidence type="ECO:0000313" key="1">
    <source>
        <dbReference type="EMBL" id="CAJ2643223.1"/>
    </source>
</evidence>
<keyword evidence="2" id="KW-1185">Reference proteome</keyword>
<sequence>MEENQQKLRKAVSDVSQEIGKYYKLEVERKFDDIEEVEEAECQCCGMKDECSRVYMREIEEDHCGKWLCGLCCEAVKERVGQNCKFTMQDALDYHRDFCQEYNSTIRLNPKLSLTLSMRDIAKRSLEKRKFKLSRSISYP</sequence>
<organism evidence="1 2">
    <name type="scientific">Trifolium pratense</name>
    <name type="common">Red clover</name>
    <dbReference type="NCBI Taxonomy" id="57577"/>
    <lineage>
        <taxon>Eukaryota</taxon>
        <taxon>Viridiplantae</taxon>
        <taxon>Streptophyta</taxon>
        <taxon>Embryophyta</taxon>
        <taxon>Tracheophyta</taxon>
        <taxon>Spermatophyta</taxon>
        <taxon>Magnoliopsida</taxon>
        <taxon>eudicotyledons</taxon>
        <taxon>Gunneridae</taxon>
        <taxon>Pentapetalae</taxon>
        <taxon>rosids</taxon>
        <taxon>fabids</taxon>
        <taxon>Fabales</taxon>
        <taxon>Fabaceae</taxon>
        <taxon>Papilionoideae</taxon>
        <taxon>50 kb inversion clade</taxon>
        <taxon>NPAAA clade</taxon>
        <taxon>Hologalegina</taxon>
        <taxon>IRL clade</taxon>
        <taxon>Trifolieae</taxon>
        <taxon>Trifolium</taxon>
    </lineage>
</organism>